<dbReference type="OrthoDB" id="9800801at2"/>
<dbReference type="AlphaFoldDB" id="E6MSP9"/>
<name>E6MSP9_9BACT</name>
<dbReference type="HOGENOM" id="CLU_1060313_0_0_10"/>
<gene>
    <name evidence="1" type="ORF">HMPREF9420_2517</name>
</gene>
<comment type="caution">
    <text evidence="1">The sequence shown here is derived from an EMBL/GenBank/DDBJ whole genome shotgun (WGS) entry which is preliminary data.</text>
</comment>
<sequence length="235" mass="27761">MVEMPLGLFSLFNTMIDEIKNIQYFIDKEKEYISAHKNDGTIFEEGTGLIDADFYNPEYFLKNGKIQWYYDGIKGYIENEEKYELTEAERVILRMFYGDMSCYFRDDYYHEKIPEVAGELFKVLNSLVLKAPQSESSTLRRYCVPQDKTDFSEGDIFIVAHCLTCTEDNWEQEDRKNVYIIEPLKDGNTKAHNLYEIYNHGDEKQVNFIRGTSFKITKIITQKNNLKLIYMEELP</sequence>
<accession>E6MSP9</accession>
<evidence type="ECO:0000313" key="1">
    <source>
        <dbReference type="EMBL" id="EFV03321.1"/>
    </source>
</evidence>
<organism evidence="1 2">
    <name type="scientific">Segatella salivae DSM 15606</name>
    <dbReference type="NCBI Taxonomy" id="888832"/>
    <lineage>
        <taxon>Bacteria</taxon>
        <taxon>Pseudomonadati</taxon>
        <taxon>Bacteroidota</taxon>
        <taxon>Bacteroidia</taxon>
        <taxon>Bacteroidales</taxon>
        <taxon>Prevotellaceae</taxon>
        <taxon>Segatella</taxon>
    </lineage>
</organism>
<protein>
    <recommendedName>
        <fullName evidence="3">ADP ribosyltransferase domain-containing protein</fullName>
    </recommendedName>
</protein>
<dbReference type="STRING" id="888832.HMPREF9420_2517"/>
<proteinExistence type="predicted"/>
<evidence type="ECO:0008006" key="3">
    <source>
        <dbReference type="Google" id="ProtNLM"/>
    </source>
</evidence>
<dbReference type="Proteomes" id="UP000003874">
    <property type="component" value="Unassembled WGS sequence"/>
</dbReference>
<dbReference type="EMBL" id="AEQO01000194">
    <property type="protein sequence ID" value="EFV03321.1"/>
    <property type="molecule type" value="Genomic_DNA"/>
</dbReference>
<dbReference type="RefSeq" id="WP_007135766.1">
    <property type="nucleotide sequence ID" value="NZ_GL629647.1"/>
</dbReference>
<evidence type="ECO:0000313" key="2">
    <source>
        <dbReference type="Proteomes" id="UP000003874"/>
    </source>
</evidence>
<keyword evidence="2" id="KW-1185">Reference proteome</keyword>
<reference evidence="1 2" key="1">
    <citation type="submission" date="2010-12" db="EMBL/GenBank/DDBJ databases">
        <authorList>
            <person name="Muzny D."/>
            <person name="Qin X."/>
            <person name="Deng J."/>
            <person name="Jiang H."/>
            <person name="Liu Y."/>
            <person name="Qu J."/>
            <person name="Song X.-Z."/>
            <person name="Zhang L."/>
            <person name="Thornton R."/>
            <person name="Coyle M."/>
            <person name="Francisco L."/>
            <person name="Jackson L."/>
            <person name="Javaid M."/>
            <person name="Korchina V."/>
            <person name="Kovar C."/>
            <person name="Mata R."/>
            <person name="Mathew T."/>
            <person name="Ngo R."/>
            <person name="Nguyen L."/>
            <person name="Nguyen N."/>
            <person name="Okwuonu G."/>
            <person name="Ongeri F."/>
            <person name="Pham C."/>
            <person name="Simmons D."/>
            <person name="Wilczek-Boney K."/>
            <person name="Hale W."/>
            <person name="Jakkamsetti A."/>
            <person name="Pham P."/>
            <person name="Ruth R."/>
            <person name="San Lucas F."/>
            <person name="Warren J."/>
            <person name="Zhang J."/>
            <person name="Zhao Z."/>
            <person name="Zhou C."/>
            <person name="Zhu D."/>
            <person name="Lee S."/>
            <person name="Bess C."/>
            <person name="Blankenburg K."/>
            <person name="Forbes L."/>
            <person name="Fu Q."/>
            <person name="Gubbala S."/>
            <person name="Hirani K."/>
            <person name="Jayaseelan J.C."/>
            <person name="Lara F."/>
            <person name="Munidasa M."/>
            <person name="Palculict T."/>
            <person name="Patil S."/>
            <person name="Pu L.-L."/>
            <person name="Saada N."/>
            <person name="Tang L."/>
            <person name="Weissenberger G."/>
            <person name="Zhu Y."/>
            <person name="Hemphill L."/>
            <person name="Shang Y."/>
            <person name="Youmans B."/>
            <person name="Ayvaz T."/>
            <person name="Ross M."/>
            <person name="Santibanez J."/>
            <person name="Aqrawi P."/>
            <person name="Gross S."/>
            <person name="Joshi V."/>
            <person name="Fowler G."/>
            <person name="Nazareth L."/>
            <person name="Reid J."/>
            <person name="Worley K."/>
            <person name="Petrosino J."/>
            <person name="Highlander S."/>
            <person name="Gibbs R."/>
        </authorList>
    </citation>
    <scope>NUCLEOTIDE SEQUENCE [LARGE SCALE GENOMIC DNA]</scope>
    <source>
        <strain evidence="1 2">DSM 15606</strain>
    </source>
</reference>